<protein>
    <submittedName>
        <fullName evidence="3">Uncharacterized protein</fullName>
    </submittedName>
</protein>
<dbReference type="EMBL" id="KQ483444">
    <property type="protein sequence ID" value="KYP51030.1"/>
    <property type="molecule type" value="Genomic_DNA"/>
</dbReference>
<feature type="compositionally biased region" description="Polar residues" evidence="1">
    <location>
        <begin position="38"/>
        <end position="48"/>
    </location>
</feature>
<dbReference type="Gramene" id="C.cajan_26093.t">
    <property type="protein sequence ID" value="C.cajan_26093.t.cds1"/>
    <property type="gene ID" value="C.cajan_26093"/>
</dbReference>
<evidence type="ECO:0000256" key="1">
    <source>
        <dbReference type="SAM" id="MobiDB-lite"/>
    </source>
</evidence>
<dbReference type="AlphaFoldDB" id="A0A151S898"/>
<organism evidence="3 4">
    <name type="scientific">Cajanus cajan</name>
    <name type="common">Pigeon pea</name>
    <name type="synonym">Cajanus indicus</name>
    <dbReference type="NCBI Taxonomy" id="3821"/>
    <lineage>
        <taxon>Eukaryota</taxon>
        <taxon>Viridiplantae</taxon>
        <taxon>Streptophyta</taxon>
        <taxon>Embryophyta</taxon>
        <taxon>Tracheophyta</taxon>
        <taxon>Spermatophyta</taxon>
        <taxon>Magnoliopsida</taxon>
        <taxon>eudicotyledons</taxon>
        <taxon>Gunneridae</taxon>
        <taxon>Pentapetalae</taxon>
        <taxon>rosids</taxon>
        <taxon>fabids</taxon>
        <taxon>Fabales</taxon>
        <taxon>Fabaceae</taxon>
        <taxon>Papilionoideae</taxon>
        <taxon>50 kb inversion clade</taxon>
        <taxon>NPAAA clade</taxon>
        <taxon>indigoferoid/millettioid clade</taxon>
        <taxon>Phaseoleae</taxon>
        <taxon>Cajanus</taxon>
    </lineage>
</organism>
<dbReference type="STRING" id="3821.A0A151S898"/>
<evidence type="ECO:0000313" key="3">
    <source>
        <dbReference type="EMBL" id="KYP51030.1"/>
    </source>
</evidence>
<reference evidence="3" key="1">
    <citation type="journal article" date="2012" name="Nat. Biotechnol.">
        <title>Draft genome sequence of pigeonpea (Cajanus cajan), an orphan legume crop of resource-poor farmers.</title>
        <authorList>
            <person name="Varshney R.K."/>
            <person name="Chen W."/>
            <person name="Li Y."/>
            <person name="Bharti A.K."/>
            <person name="Saxena R.K."/>
            <person name="Schlueter J.A."/>
            <person name="Donoghue M.T."/>
            <person name="Azam S."/>
            <person name="Fan G."/>
            <person name="Whaley A.M."/>
            <person name="Farmer A.D."/>
            <person name="Sheridan J."/>
            <person name="Iwata A."/>
            <person name="Tuteja R."/>
            <person name="Penmetsa R.V."/>
            <person name="Wu W."/>
            <person name="Upadhyaya H.D."/>
            <person name="Yang S.P."/>
            <person name="Shah T."/>
            <person name="Saxena K.B."/>
            <person name="Michael T."/>
            <person name="McCombie W.R."/>
            <person name="Yang B."/>
            <person name="Zhang G."/>
            <person name="Yang H."/>
            <person name="Wang J."/>
            <person name="Spillane C."/>
            <person name="Cook D.R."/>
            <person name="May G.D."/>
            <person name="Xu X."/>
            <person name="Jackson S.A."/>
        </authorList>
    </citation>
    <scope>NUCLEOTIDE SEQUENCE [LARGE SCALE GENOMIC DNA]</scope>
</reference>
<name>A0A151S898_CAJCA</name>
<sequence>MRFIRRSFDIRMVYIVVFVVAVLMLIQSFSKGGDEYQSVPNQVQTDHASSSVSEVESKEYKPGDKED</sequence>
<accession>A0A151S898</accession>
<proteinExistence type="predicted"/>
<keyword evidence="2" id="KW-0472">Membrane</keyword>
<keyword evidence="2" id="KW-0812">Transmembrane</keyword>
<feature type="region of interest" description="Disordered" evidence="1">
    <location>
        <begin position="33"/>
        <end position="67"/>
    </location>
</feature>
<feature type="transmembrane region" description="Helical" evidence="2">
    <location>
        <begin position="12"/>
        <end position="30"/>
    </location>
</feature>
<keyword evidence="4" id="KW-1185">Reference proteome</keyword>
<evidence type="ECO:0000256" key="2">
    <source>
        <dbReference type="SAM" id="Phobius"/>
    </source>
</evidence>
<feature type="compositionally biased region" description="Basic and acidic residues" evidence="1">
    <location>
        <begin position="55"/>
        <end position="67"/>
    </location>
</feature>
<gene>
    <name evidence="3" type="ORF">KK1_027075</name>
</gene>
<dbReference type="Proteomes" id="UP000075243">
    <property type="component" value="Unassembled WGS sequence"/>
</dbReference>
<evidence type="ECO:0000313" key="4">
    <source>
        <dbReference type="Proteomes" id="UP000075243"/>
    </source>
</evidence>
<keyword evidence="2" id="KW-1133">Transmembrane helix</keyword>